<dbReference type="Proteomes" id="UP000762676">
    <property type="component" value="Unassembled WGS sequence"/>
</dbReference>
<proteinExistence type="predicted"/>
<dbReference type="SUPFAM" id="SSF56219">
    <property type="entry name" value="DNase I-like"/>
    <property type="match status" value="1"/>
</dbReference>
<dbReference type="Gene3D" id="3.60.10.10">
    <property type="entry name" value="Endonuclease/exonuclease/phosphatase"/>
    <property type="match status" value="1"/>
</dbReference>
<accession>A0AAV4I5Y8</accession>
<dbReference type="PROSITE" id="PS50878">
    <property type="entry name" value="RT_POL"/>
    <property type="match status" value="1"/>
</dbReference>
<gene>
    <name evidence="2" type="ORF">ElyMa_002946200</name>
</gene>
<dbReference type="AlphaFoldDB" id="A0AAV4I5Y8"/>
<reference evidence="2 3" key="1">
    <citation type="journal article" date="2021" name="Elife">
        <title>Chloroplast acquisition without the gene transfer in kleptoplastic sea slugs, Plakobranchus ocellatus.</title>
        <authorList>
            <person name="Maeda T."/>
            <person name="Takahashi S."/>
            <person name="Yoshida T."/>
            <person name="Shimamura S."/>
            <person name="Takaki Y."/>
            <person name="Nagai Y."/>
            <person name="Toyoda A."/>
            <person name="Suzuki Y."/>
            <person name="Arimoto A."/>
            <person name="Ishii H."/>
            <person name="Satoh N."/>
            <person name="Nishiyama T."/>
            <person name="Hasebe M."/>
            <person name="Maruyama T."/>
            <person name="Minagawa J."/>
            <person name="Obokata J."/>
            <person name="Shigenobu S."/>
        </authorList>
    </citation>
    <scope>NUCLEOTIDE SEQUENCE [LARGE SCALE GENOMIC DNA]</scope>
</reference>
<dbReference type="PANTHER" id="PTHR19446">
    <property type="entry name" value="REVERSE TRANSCRIPTASES"/>
    <property type="match status" value="1"/>
</dbReference>
<dbReference type="CDD" id="cd01650">
    <property type="entry name" value="RT_nLTR_like"/>
    <property type="match status" value="1"/>
</dbReference>
<dbReference type="Pfam" id="PF00078">
    <property type="entry name" value="RVT_1"/>
    <property type="match status" value="1"/>
</dbReference>
<dbReference type="SUPFAM" id="SSF56672">
    <property type="entry name" value="DNA/RNA polymerases"/>
    <property type="match status" value="1"/>
</dbReference>
<dbReference type="InterPro" id="IPR000477">
    <property type="entry name" value="RT_dom"/>
</dbReference>
<keyword evidence="2" id="KW-0548">Nucleotidyltransferase</keyword>
<dbReference type="EMBL" id="BMAT01006083">
    <property type="protein sequence ID" value="GFS05764.1"/>
    <property type="molecule type" value="Genomic_DNA"/>
</dbReference>
<organism evidence="2 3">
    <name type="scientific">Elysia marginata</name>
    <dbReference type="NCBI Taxonomy" id="1093978"/>
    <lineage>
        <taxon>Eukaryota</taxon>
        <taxon>Metazoa</taxon>
        <taxon>Spiralia</taxon>
        <taxon>Lophotrochozoa</taxon>
        <taxon>Mollusca</taxon>
        <taxon>Gastropoda</taxon>
        <taxon>Heterobranchia</taxon>
        <taxon>Euthyneura</taxon>
        <taxon>Panpulmonata</taxon>
        <taxon>Sacoglossa</taxon>
        <taxon>Placobranchoidea</taxon>
        <taxon>Plakobranchidae</taxon>
        <taxon>Elysia</taxon>
    </lineage>
</organism>
<keyword evidence="2" id="KW-0695">RNA-directed DNA polymerase</keyword>
<sequence>MFLHTWNLHDCWRTRNANKKDFTWSKDKPFIARRLDYIFCSGDLISDVADADIVHFPSTDHRAVVTQFVEDPFPRGPSRWQFNASLLKSKNFVEHMNIFIPNFLEDPQNVDTDCKTKWELLKAGIRLECMYFSRCTFNKKGNELEDKVKVLTNKVTEEPNNQDLLTQLQECKRSLEIEEIAKTRGAIVRSRIKWAEQGDRSTKYFLNLEKQRATNNIIKQLKNEGSARITNPDEILKEIRTYYEHLYAKDDAVQMVQERLDNFLKGITHNVLTDEEKELCDTDINLQEMGEALKQLNNNSAPGSDGLTAEFYKFFWRSLSKPLLESFKKSIQLSELSLSQRRGIITLMHKGNNTPREDLNNWRPITLTNVDYKILTKLLAIRLQKVIKNIINENQTGFIKGRNISSHIRLIDDIIKYASEENKEGMIVSLDYQKAFDSVNKDTILAALRRFNFGPRFITYIITILANTQSSVKNGGWHSQWFPTKRGVRQGCCVSPLLFVLVVELLAIKLRHNDTINGILRNSNVSDNIKLLQYADDMSLLLKGKADLKIALKEIELFTKVSGLKLNRKKSIGMWVGSKADSNEGGEGIKWINGEENIKILGIFFNSKREASVIPQNWISYWLFNLLYAQM</sequence>
<dbReference type="GO" id="GO:0003964">
    <property type="term" value="F:RNA-directed DNA polymerase activity"/>
    <property type="evidence" value="ECO:0007669"/>
    <property type="project" value="UniProtKB-KW"/>
</dbReference>
<comment type="caution">
    <text evidence="2">The sequence shown here is derived from an EMBL/GenBank/DDBJ whole genome shotgun (WGS) entry which is preliminary data.</text>
</comment>
<evidence type="ECO:0000313" key="3">
    <source>
        <dbReference type="Proteomes" id="UP000762676"/>
    </source>
</evidence>
<feature type="domain" description="Reverse transcriptase" evidence="1">
    <location>
        <begin position="329"/>
        <end position="605"/>
    </location>
</feature>
<keyword evidence="3" id="KW-1185">Reference proteome</keyword>
<dbReference type="InterPro" id="IPR043502">
    <property type="entry name" value="DNA/RNA_pol_sf"/>
</dbReference>
<evidence type="ECO:0000259" key="1">
    <source>
        <dbReference type="PROSITE" id="PS50878"/>
    </source>
</evidence>
<evidence type="ECO:0000313" key="2">
    <source>
        <dbReference type="EMBL" id="GFS05764.1"/>
    </source>
</evidence>
<protein>
    <submittedName>
        <fullName evidence="2">Reverse transcriptase</fullName>
    </submittedName>
</protein>
<keyword evidence="2" id="KW-0808">Transferase</keyword>
<dbReference type="InterPro" id="IPR036691">
    <property type="entry name" value="Endo/exonu/phosph_ase_sf"/>
</dbReference>
<name>A0AAV4I5Y8_9GAST</name>